<evidence type="ECO:0000313" key="1">
    <source>
        <dbReference type="EMBL" id="MPM90107.1"/>
    </source>
</evidence>
<organism evidence="1">
    <name type="scientific">bioreactor metagenome</name>
    <dbReference type="NCBI Taxonomy" id="1076179"/>
    <lineage>
        <taxon>unclassified sequences</taxon>
        <taxon>metagenomes</taxon>
        <taxon>ecological metagenomes</taxon>
    </lineage>
</organism>
<dbReference type="EMBL" id="VSSQ01037425">
    <property type="protein sequence ID" value="MPM90107.1"/>
    <property type="molecule type" value="Genomic_DNA"/>
</dbReference>
<comment type="caution">
    <text evidence="1">The sequence shown here is derived from an EMBL/GenBank/DDBJ whole genome shotgun (WGS) entry which is preliminary data.</text>
</comment>
<name>A0A645DLE5_9ZZZZ</name>
<dbReference type="AlphaFoldDB" id="A0A645DLE5"/>
<protein>
    <submittedName>
        <fullName evidence="1">Uncharacterized protein</fullName>
    </submittedName>
</protein>
<gene>
    <name evidence="1" type="ORF">SDC9_137224</name>
</gene>
<reference evidence="1" key="1">
    <citation type="submission" date="2019-08" db="EMBL/GenBank/DDBJ databases">
        <authorList>
            <person name="Kucharzyk K."/>
            <person name="Murdoch R.W."/>
            <person name="Higgins S."/>
            <person name="Loffler F."/>
        </authorList>
    </citation>
    <scope>NUCLEOTIDE SEQUENCE</scope>
</reference>
<accession>A0A645DLE5</accession>
<proteinExistence type="predicted"/>
<sequence>MLDGVGHVGVVAVASFHRLEEYVGVLRGAADEGRVGREAVVSVFAHEVVVYAGAHGVVGDFFYFHFFVAGAEAVEEVEDGNFAFEGRHLRDERVVHGFLYCRRGEHGPAGVAHGHDVGVVSEDGERVGGHASGCYVHDCAGEFARYFVHVGDHEQESLGGGEGGAQCSRLQRSVVGSRGPRLALHFFHQRHCAPDVGARFRRPLIRPFAHRRRRRDRVDRDHFVYRVRHVRRRFVAIQRYHLFL</sequence>